<dbReference type="EMBL" id="UOGL01000443">
    <property type="protein sequence ID" value="VAX40464.1"/>
    <property type="molecule type" value="Genomic_DNA"/>
</dbReference>
<reference evidence="1" key="1">
    <citation type="submission" date="2018-06" db="EMBL/GenBank/DDBJ databases">
        <authorList>
            <person name="Zhirakovskaya E."/>
        </authorList>
    </citation>
    <scope>NUCLEOTIDE SEQUENCE</scope>
</reference>
<evidence type="ECO:0000313" key="1">
    <source>
        <dbReference type="EMBL" id="VAX40464.1"/>
    </source>
</evidence>
<organism evidence="1">
    <name type="scientific">hydrothermal vent metagenome</name>
    <dbReference type="NCBI Taxonomy" id="652676"/>
    <lineage>
        <taxon>unclassified sequences</taxon>
        <taxon>metagenomes</taxon>
        <taxon>ecological metagenomes</taxon>
    </lineage>
</organism>
<dbReference type="AlphaFoldDB" id="A0A3B1DW51"/>
<gene>
    <name evidence="1" type="ORF">MNBD_PLANCTO02-1792</name>
</gene>
<proteinExistence type="predicted"/>
<protein>
    <submittedName>
        <fullName evidence="1">Uncharacterized protein</fullName>
    </submittedName>
</protein>
<accession>A0A3B1DW51</accession>
<sequence>MSDGFRFNNNLTYALGAGAFTLGGAGAFFAAGAGADSITAGPDMIGAEPHEEQPDEITAELPQLDTGAQVDTTGAHVDTTGAQVDTTGAHVDTGAHGAGRQLFTLILQLLW</sequence>
<name>A0A3B1DW51_9ZZZZ</name>